<evidence type="ECO:0008006" key="8">
    <source>
        <dbReference type="Google" id="ProtNLM"/>
    </source>
</evidence>
<dbReference type="SUPFAM" id="SSF51735">
    <property type="entry name" value="NAD(P)-binding Rossmann-fold domains"/>
    <property type="match status" value="1"/>
</dbReference>
<dbReference type="SMART" id="SM00065">
    <property type="entry name" value="GAF"/>
    <property type="match status" value="1"/>
</dbReference>
<organism evidence="6 7">
    <name type="scientific">Pseudodesulfovibrio portus</name>
    <dbReference type="NCBI Taxonomy" id="231439"/>
    <lineage>
        <taxon>Bacteria</taxon>
        <taxon>Pseudomonadati</taxon>
        <taxon>Thermodesulfobacteriota</taxon>
        <taxon>Desulfovibrionia</taxon>
        <taxon>Desulfovibrionales</taxon>
        <taxon>Desulfovibrionaceae</taxon>
    </lineage>
</organism>
<evidence type="ECO:0000256" key="1">
    <source>
        <dbReference type="ARBA" id="ARBA00007406"/>
    </source>
</evidence>
<dbReference type="EMBL" id="AP026708">
    <property type="protein sequence ID" value="BDQ33968.1"/>
    <property type="molecule type" value="Genomic_DNA"/>
</dbReference>
<keyword evidence="2" id="KW-0560">Oxidoreductase</keyword>
<dbReference type="PRINTS" id="PR00078">
    <property type="entry name" value="G3PDHDRGNASE"/>
</dbReference>
<dbReference type="Gene3D" id="3.30.360.10">
    <property type="entry name" value="Dihydrodipicolinate Reductase, domain 2"/>
    <property type="match status" value="1"/>
</dbReference>
<name>A0ABM8ARB6_9BACT</name>
<dbReference type="SUPFAM" id="SSF55347">
    <property type="entry name" value="Glyceraldehyde-3-phosphate dehydrogenase-like, C-terminal domain"/>
    <property type="match status" value="1"/>
</dbReference>
<evidence type="ECO:0000259" key="4">
    <source>
        <dbReference type="SMART" id="SM00065"/>
    </source>
</evidence>
<proteinExistence type="inferred from homology"/>
<evidence type="ECO:0000259" key="5">
    <source>
        <dbReference type="SMART" id="SM00846"/>
    </source>
</evidence>
<dbReference type="SUPFAM" id="SSF55781">
    <property type="entry name" value="GAF domain-like"/>
    <property type="match status" value="1"/>
</dbReference>
<accession>A0ABM8ARB6</accession>
<feature type="domain" description="Glyceraldehyde 3-phosphate dehydrogenase NAD(P) binding" evidence="5">
    <location>
        <begin position="204"/>
        <end position="356"/>
    </location>
</feature>
<dbReference type="PROSITE" id="PS00071">
    <property type="entry name" value="GAPDH"/>
    <property type="match status" value="1"/>
</dbReference>
<dbReference type="Gene3D" id="3.40.50.720">
    <property type="entry name" value="NAD(P)-binding Rossmann-like Domain"/>
    <property type="match status" value="1"/>
</dbReference>
<evidence type="ECO:0000256" key="2">
    <source>
        <dbReference type="ARBA" id="ARBA00023002"/>
    </source>
</evidence>
<dbReference type="InterPro" id="IPR029016">
    <property type="entry name" value="GAF-like_dom_sf"/>
</dbReference>
<dbReference type="Pfam" id="PF00044">
    <property type="entry name" value="Gp_dh_N"/>
    <property type="match status" value="1"/>
</dbReference>
<dbReference type="InterPro" id="IPR020830">
    <property type="entry name" value="GlycerAld_3-P_DH_AS"/>
</dbReference>
<comment type="similarity">
    <text evidence="1 3">Belongs to the glyceraldehyde-3-phosphate dehydrogenase family.</text>
</comment>
<sequence>MSQRLYKTIYDLARTVNSSLEPSEVMAAITKKVAQAMDAMGCFIRVLDSHETMLEPGGHYGLSDRYARKGPVEVDKSRLDQEVLKGHVVVIDDVCEDSRFQYPKEAQAEGIVSLAVVPLNARDKILGVLRVYSGERREFNEEELDFLRCIANLSGLALENARMYKALKRTSELADDFNYRVFEDQQQKPASGPRSSGRKIMAKIRVGINGFGRIGRQVLKTIWERHRDTLEVVAVNDLFDIETNAHLLRHDTCYKSLPVPIAVDGDVFRVSDDFTVRNFAERDPRNIPWGRLGVDVVVESTGIFRTGPAAAQHIQAGAKKVVISAPGKDEDITLVMGVNHHLYDPVKHHIVSNASCTTNCLAPIVKVIHEAFGISKGVLTTVHAYTNDQRILDMPHKDLRRARAAACNMIPTSTGAAKAVGLVIPEMQGRFDGFSVRVPTPTVSLVDFVAVLEGDTDTESLKHVLREAAQGSLKGIMAYSEEPMVSSDYVGNPNSGIVEADFTMVQSGNLAKVYAWYDNEWGYSCRVADLIDYMAGKGL</sequence>
<dbReference type="Proteomes" id="UP001061361">
    <property type="component" value="Chromosome"/>
</dbReference>
<dbReference type="InterPro" id="IPR003018">
    <property type="entry name" value="GAF"/>
</dbReference>
<dbReference type="Pfam" id="PF13185">
    <property type="entry name" value="GAF_2"/>
    <property type="match status" value="1"/>
</dbReference>
<dbReference type="InterPro" id="IPR020831">
    <property type="entry name" value="GlycerAld/Erythrose_P_DH"/>
</dbReference>
<protein>
    <recommendedName>
        <fullName evidence="8">Glyceraldehyde-3-phosphate dehydrogenase</fullName>
    </recommendedName>
</protein>
<dbReference type="CDD" id="cd18126">
    <property type="entry name" value="GAPDH_I_C"/>
    <property type="match status" value="1"/>
</dbReference>
<dbReference type="PANTHER" id="PTHR43148">
    <property type="entry name" value="GLYCERALDEHYDE-3-PHOSPHATE DEHYDROGENASE 2"/>
    <property type="match status" value="1"/>
</dbReference>
<dbReference type="InterPro" id="IPR006424">
    <property type="entry name" value="Glyceraldehyde-3-P_DH_1"/>
</dbReference>
<dbReference type="Gene3D" id="3.30.450.40">
    <property type="match status" value="1"/>
</dbReference>
<evidence type="ECO:0000256" key="3">
    <source>
        <dbReference type="RuleBase" id="RU000397"/>
    </source>
</evidence>
<dbReference type="InterPro" id="IPR020829">
    <property type="entry name" value="GlycerAld_3-P_DH_cat"/>
</dbReference>
<dbReference type="SMART" id="SM00846">
    <property type="entry name" value="Gp_dh_N"/>
    <property type="match status" value="1"/>
</dbReference>
<dbReference type="InterPro" id="IPR020828">
    <property type="entry name" value="GlycerAld_3-P_DH_NAD(P)-bd"/>
</dbReference>
<evidence type="ECO:0000313" key="6">
    <source>
        <dbReference type="EMBL" id="BDQ33968.1"/>
    </source>
</evidence>
<dbReference type="NCBIfam" id="TIGR01534">
    <property type="entry name" value="GAPDH-I"/>
    <property type="match status" value="1"/>
</dbReference>
<feature type="domain" description="GAF" evidence="4">
    <location>
        <begin position="21"/>
        <end position="168"/>
    </location>
</feature>
<gene>
    <name evidence="6" type="ORF">JCM14722_15100</name>
</gene>
<dbReference type="Pfam" id="PF02800">
    <property type="entry name" value="Gp_dh_C"/>
    <property type="match status" value="1"/>
</dbReference>
<evidence type="ECO:0000313" key="7">
    <source>
        <dbReference type="Proteomes" id="UP001061361"/>
    </source>
</evidence>
<dbReference type="InterPro" id="IPR036291">
    <property type="entry name" value="NAD(P)-bd_dom_sf"/>
</dbReference>
<keyword evidence="7" id="KW-1185">Reference proteome</keyword>
<reference evidence="6" key="1">
    <citation type="submission" date="2022-08" db="EMBL/GenBank/DDBJ databases">
        <title>Genome Sequence of the sulphate-reducing bacterium, Pseudodesulfovibrio portus JCM14722.</title>
        <authorList>
            <person name="Kondo R."/>
            <person name="Kataoka T."/>
        </authorList>
    </citation>
    <scope>NUCLEOTIDE SEQUENCE</scope>
    <source>
        <strain evidence="6">JCM 14722</strain>
    </source>
</reference>
<dbReference type="CDD" id="cd05214">
    <property type="entry name" value="GAPDH_I_N"/>
    <property type="match status" value="1"/>
</dbReference>